<keyword evidence="3" id="KW-1185">Reference proteome</keyword>
<reference evidence="2" key="1">
    <citation type="submission" date="2020-08" db="EMBL/GenBank/DDBJ databases">
        <title>Ramlibacter sp. GTP1 16S ribosomal RNA gene genome sequencing and assembly.</title>
        <authorList>
            <person name="Kang M."/>
        </authorList>
    </citation>
    <scope>NUCLEOTIDE SEQUENCE</scope>
    <source>
        <strain evidence="2">GTP1</strain>
    </source>
</reference>
<dbReference type="InterPro" id="IPR011322">
    <property type="entry name" value="N-reg_PII-like_a/b"/>
</dbReference>
<dbReference type="EMBL" id="JACORU010000002">
    <property type="protein sequence ID" value="MBC5764175.1"/>
    <property type="molecule type" value="Genomic_DNA"/>
</dbReference>
<protein>
    <submittedName>
        <fullName evidence="2">DUF2007 domain-containing protein</fullName>
    </submittedName>
</protein>
<evidence type="ECO:0000313" key="3">
    <source>
        <dbReference type="Proteomes" id="UP000596827"/>
    </source>
</evidence>
<dbReference type="RefSeq" id="WP_187080657.1">
    <property type="nucleotide sequence ID" value="NZ_JACORU010000002.1"/>
</dbReference>
<dbReference type="InterPro" id="IPR018551">
    <property type="entry name" value="DUF2007"/>
</dbReference>
<gene>
    <name evidence="2" type="ORF">H8R02_06930</name>
</gene>
<dbReference type="Gene3D" id="3.30.70.790">
    <property type="entry name" value="UreE, C-terminal domain"/>
    <property type="match status" value="1"/>
</dbReference>
<dbReference type="Proteomes" id="UP000596827">
    <property type="component" value="Unassembled WGS sequence"/>
</dbReference>
<organism evidence="2 3">
    <name type="scientific">Ramlibacter albus</name>
    <dbReference type="NCBI Taxonomy" id="2079448"/>
    <lineage>
        <taxon>Bacteria</taxon>
        <taxon>Pseudomonadati</taxon>
        <taxon>Pseudomonadota</taxon>
        <taxon>Betaproteobacteria</taxon>
        <taxon>Burkholderiales</taxon>
        <taxon>Comamonadaceae</taxon>
        <taxon>Ramlibacter</taxon>
    </lineage>
</organism>
<dbReference type="AlphaFoldDB" id="A0A923M579"/>
<name>A0A923M579_9BURK</name>
<feature type="domain" description="DUF2007" evidence="1">
    <location>
        <begin position="1"/>
        <end position="66"/>
    </location>
</feature>
<dbReference type="Pfam" id="PF09413">
    <property type="entry name" value="DUF2007"/>
    <property type="match status" value="1"/>
</dbReference>
<comment type="caution">
    <text evidence="2">The sequence shown here is derived from an EMBL/GenBank/DDBJ whole genome shotgun (WGS) entry which is preliminary data.</text>
</comment>
<evidence type="ECO:0000259" key="1">
    <source>
        <dbReference type="Pfam" id="PF09413"/>
    </source>
</evidence>
<sequence length="120" mass="12766">MKPVYEAAHGVEAHMIADLLRQEGISGMVQGEYLQGAVGGLPAAGLVRVVVDEADYDLAKKVIDRWSAAQVHEEPATSAREGALRWPHFFAGLLLGAFAAYVTGLVQAPATAPQVELCRP</sequence>
<accession>A0A923M579</accession>
<evidence type="ECO:0000313" key="2">
    <source>
        <dbReference type="EMBL" id="MBC5764175.1"/>
    </source>
</evidence>
<proteinExistence type="predicted"/>
<dbReference type="SUPFAM" id="SSF54913">
    <property type="entry name" value="GlnB-like"/>
    <property type="match status" value="1"/>
</dbReference>